<protein>
    <submittedName>
        <fullName evidence="2">Uncharacterized protein</fullName>
    </submittedName>
</protein>
<dbReference type="EMBL" id="JAFHDT010000016">
    <property type="protein sequence ID" value="KAI7798761.1"/>
    <property type="molecule type" value="Genomic_DNA"/>
</dbReference>
<name>A0A9W7TL96_TRIRA</name>
<proteinExistence type="predicted"/>
<gene>
    <name evidence="2" type="ORF">IRJ41_015799</name>
</gene>
<evidence type="ECO:0000256" key="1">
    <source>
        <dbReference type="SAM" id="SignalP"/>
    </source>
</evidence>
<accession>A0A9W7TL96</accession>
<feature type="non-terminal residue" evidence="2">
    <location>
        <position position="219"/>
    </location>
</feature>
<organism evidence="2 3">
    <name type="scientific">Triplophysa rosa</name>
    <name type="common">Cave loach</name>
    <dbReference type="NCBI Taxonomy" id="992332"/>
    <lineage>
        <taxon>Eukaryota</taxon>
        <taxon>Metazoa</taxon>
        <taxon>Chordata</taxon>
        <taxon>Craniata</taxon>
        <taxon>Vertebrata</taxon>
        <taxon>Euteleostomi</taxon>
        <taxon>Actinopterygii</taxon>
        <taxon>Neopterygii</taxon>
        <taxon>Teleostei</taxon>
        <taxon>Ostariophysi</taxon>
        <taxon>Cypriniformes</taxon>
        <taxon>Nemacheilidae</taxon>
        <taxon>Triplophysa</taxon>
    </lineage>
</organism>
<dbReference type="Proteomes" id="UP001059041">
    <property type="component" value="Linkage Group LG16"/>
</dbReference>
<sequence>FSRPLNSHLVNTDLEIMTWTWLSWCLFLLGSVATEPEPENSDWDWGSGLHELLHSFPADSPFLTETPGRPVNCTQRFWLPPSSPVCWDDIAGPEEFEKSRLLVLQNRAALQAVSTASGLEDGGLSFDLQAREDVQGVRVDHVIVAQTADTMQKVFLDLDEKRKGGKEHYTLLSLKEHLENTQISIAKREHIAALLEKHLAILEKSLHTMQLQLTELLPQ</sequence>
<evidence type="ECO:0000313" key="3">
    <source>
        <dbReference type="Proteomes" id="UP001059041"/>
    </source>
</evidence>
<reference evidence="2" key="1">
    <citation type="submission" date="2021-02" db="EMBL/GenBank/DDBJ databases">
        <title>Comparative genomics reveals that relaxation of natural selection precedes convergent phenotypic evolution of cavefish.</title>
        <authorList>
            <person name="Peng Z."/>
        </authorList>
    </citation>
    <scope>NUCLEOTIDE SEQUENCE</scope>
    <source>
        <tissue evidence="2">Muscle</tissue>
    </source>
</reference>
<comment type="caution">
    <text evidence="2">The sequence shown here is derived from an EMBL/GenBank/DDBJ whole genome shotgun (WGS) entry which is preliminary data.</text>
</comment>
<feature type="signal peptide" evidence="1">
    <location>
        <begin position="1"/>
        <end position="34"/>
    </location>
</feature>
<keyword evidence="3" id="KW-1185">Reference proteome</keyword>
<keyword evidence="1" id="KW-0732">Signal</keyword>
<evidence type="ECO:0000313" key="2">
    <source>
        <dbReference type="EMBL" id="KAI7798761.1"/>
    </source>
</evidence>
<dbReference type="AlphaFoldDB" id="A0A9W7TL96"/>
<feature type="chain" id="PRO_5040766011" evidence="1">
    <location>
        <begin position="35"/>
        <end position="219"/>
    </location>
</feature>